<accession>A0A3B0QQZ2</accession>
<name>A0A3B0QQZ2_9ZZZZ</name>
<evidence type="ECO:0000313" key="2">
    <source>
        <dbReference type="EMBL" id="VAV82247.1"/>
    </source>
</evidence>
<gene>
    <name evidence="2" type="ORF">MNBD_DELTA01-1265</name>
</gene>
<dbReference type="InterPro" id="IPR014030">
    <property type="entry name" value="Ketoacyl_synth_N"/>
</dbReference>
<dbReference type="InterPro" id="IPR016039">
    <property type="entry name" value="Thiolase-like"/>
</dbReference>
<dbReference type="EMBL" id="UOEA01000006">
    <property type="protein sequence ID" value="VAV82247.1"/>
    <property type="molecule type" value="Genomic_DNA"/>
</dbReference>
<dbReference type="AlphaFoldDB" id="A0A3B0QQZ2"/>
<dbReference type="SUPFAM" id="SSF53901">
    <property type="entry name" value="Thiolase-like"/>
    <property type="match status" value="1"/>
</dbReference>
<reference evidence="2" key="1">
    <citation type="submission" date="2018-06" db="EMBL/GenBank/DDBJ databases">
        <authorList>
            <person name="Zhirakovskaya E."/>
        </authorList>
    </citation>
    <scope>NUCLEOTIDE SEQUENCE</scope>
</reference>
<evidence type="ECO:0000259" key="1">
    <source>
        <dbReference type="Pfam" id="PF00109"/>
    </source>
</evidence>
<sequence length="250" mass="25591">MKKTGKVYIKGAVLVETESFDDPSLGAISARTVFEEERFLLAGVAKTLKASGLAGSAAEENAGFGIVLGVDTVVDGWKAGFFGEVVKDGPLGASPLIFPYTSPNALAARATIAYNLKGDDITIASGPLSFFKAISYGAMLVGSGILEGVVVGGVAEGAVFTVFLSAESGENCIKEVFEQRKGGDGLLPVSTMKESFGLFKDALKESSSQSRAVSLNVCDLAGNFIAITVAGALSGIDAPGHIGTGNLLEV</sequence>
<dbReference type="Gene3D" id="3.40.47.10">
    <property type="match status" value="1"/>
</dbReference>
<dbReference type="GO" id="GO:0016746">
    <property type="term" value="F:acyltransferase activity"/>
    <property type="evidence" value="ECO:0007669"/>
    <property type="project" value="InterPro"/>
</dbReference>
<proteinExistence type="predicted"/>
<protein>
    <recommendedName>
        <fullName evidence="1">Beta-ketoacyl synthase-like N-terminal domain-containing protein</fullName>
    </recommendedName>
</protein>
<feature type="domain" description="Beta-ketoacyl synthase-like N-terminal" evidence="1">
    <location>
        <begin position="3"/>
        <end position="155"/>
    </location>
</feature>
<organism evidence="2">
    <name type="scientific">hydrothermal vent metagenome</name>
    <dbReference type="NCBI Taxonomy" id="652676"/>
    <lineage>
        <taxon>unclassified sequences</taxon>
        <taxon>metagenomes</taxon>
        <taxon>ecological metagenomes</taxon>
    </lineage>
</organism>
<dbReference type="Pfam" id="PF00109">
    <property type="entry name" value="ketoacyl-synt"/>
    <property type="match status" value="1"/>
</dbReference>